<dbReference type="OrthoDB" id="74247at2759"/>
<dbReference type="AlphaFoldDB" id="A0A068S1H6"/>
<dbReference type="STRING" id="1263082.A0A068S1H6"/>
<evidence type="ECO:0000256" key="1">
    <source>
        <dbReference type="SAM" id="MobiDB-lite"/>
    </source>
</evidence>
<feature type="compositionally biased region" description="Low complexity" evidence="1">
    <location>
        <begin position="14"/>
        <end position="23"/>
    </location>
</feature>
<dbReference type="Gene3D" id="3.40.630.30">
    <property type="match status" value="1"/>
</dbReference>
<proteinExistence type="predicted"/>
<dbReference type="PANTHER" id="PTHR31435">
    <property type="entry name" value="PROTEIN NATD1"/>
    <property type="match status" value="1"/>
</dbReference>
<dbReference type="EMBL" id="CBTN010000027">
    <property type="protein sequence ID" value="CDH55061.1"/>
    <property type="molecule type" value="Genomic_DNA"/>
</dbReference>
<dbReference type="CDD" id="cd04301">
    <property type="entry name" value="NAT_SF"/>
    <property type="match status" value="1"/>
</dbReference>
<accession>A0A068S1H6</accession>
<organism evidence="3 4">
    <name type="scientific">Lichtheimia corymbifera JMRC:FSU:9682</name>
    <dbReference type="NCBI Taxonomy" id="1263082"/>
    <lineage>
        <taxon>Eukaryota</taxon>
        <taxon>Fungi</taxon>
        <taxon>Fungi incertae sedis</taxon>
        <taxon>Mucoromycota</taxon>
        <taxon>Mucoromycotina</taxon>
        <taxon>Mucoromycetes</taxon>
        <taxon>Mucorales</taxon>
        <taxon>Lichtheimiaceae</taxon>
        <taxon>Lichtheimia</taxon>
    </lineage>
</organism>
<feature type="domain" description="N-acetyltransferase" evidence="2">
    <location>
        <begin position="71"/>
        <end position="162"/>
    </location>
</feature>
<comment type="caution">
    <text evidence="3">The sequence shown here is derived from an EMBL/GenBank/DDBJ whole genome shotgun (WGS) entry which is preliminary data.</text>
</comment>
<dbReference type="SUPFAM" id="SSF55729">
    <property type="entry name" value="Acyl-CoA N-acyltransferases (Nat)"/>
    <property type="match status" value="1"/>
</dbReference>
<feature type="region of interest" description="Disordered" evidence="1">
    <location>
        <begin position="1"/>
        <end position="38"/>
    </location>
</feature>
<dbReference type="Pfam" id="PF14542">
    <property type="entry name" value="Acetyltransf_CG"/>
    <property type="match status" value="1"/>
</dbReference>
<evidence type="ECO:0000313" key="3">
    <source>
        <dbReference type="EMBL" id="CDH55061.1"/>
    </source>
</evidence>
<dbReference type="PANTHER" id="PTHR31435:SF9">
    <property type="entry name" value="PROTEIN NATD1"/>
    <property type="match status" value="1"/>
</dbReference>
<sequence length="188" mass="21120">MATVPPMPSPPSHHPTTSPSSPHYTHRRPSSTTGQKRGLTRVISSMHPDEKPSKTRILSPTRAWLKQGDIVHDSQLRMFKVSLGSNKGSMAALCYLPTRVHSVVEFYHTEIPAAYRHRGIGDMLVKYALQWAERSGLLVIPTCPFVKRYLKHHQGCHAPVVSTEQEGVDKMVRMLPTPKDEKDNVLLQ</sequence>
<dbReference type="InterPro" id="IPR031165">
    <property type="entry name" value="GNAT_YJDJ"/>
</dbReference>
<protein>
    <recommendedName>
        <fullName evidence="2">N-acetyltransferase domain-containing protein</fullName>
    </recommendedName>
</protein>
<name>A0A068S1H6_9FUNG</name>
<keyword evidence="4" id="KW-1185">Reference proteome</keyword>
<dbReference type="VEuPathDB" id="FungiDB:LCOR_06249.1"/>
<dbReference type="InterPro" id="IPR045057">
    <property type="entry name" value="Gcn5-rel_NAT"/>
</dbReference>
<gene>
    <name evidence="3" type="ORF">LCOR_06249.1</name>
</gene>
<dbReference type="PROSITE" id="PS51729">
    <property type="entry name" value="GNAT_YJDJ"/>
    <property type="match status" value="1"/>
</dbReference>
<dbReference type="Proteomes" id="UP000027586">
    <property type="component" value="Unassembled WGS sequence"/>
</dbReference>
<evidence type="ECO:0000259" key="2">
    <source>
        <dbReference type="PROSITE" id="PS51729"/>
    </source>
</evidence>
<feature type="compositionally biased region" description="Pro residues" evidence="1">
    <location>
        <begin position="1"/>
        <end position="13"/>
    </location>
</feature>
<evidence type="ECO:0000313" key="4">
    <source>
        <dbReference type="Proteomes" id="UP000027586"/>
    </source>
</evidence>
<reference evidence="3" key="1">
    <citation type="submission" date="2013-08" db="EMBL/GenBank/DDBJ databases">
        <title>Gene expansion shapes genome architecture in the human pathogen Lichtheimia corymbifera: an evolutionary genomics analysis in the ancient terrestrial Mucorales (Mucoromycotina).</title>
        <authorList>
            <person name="Schwartze V.U."/>
            <person name="Winter S."/>
            <person name="Shelest E."/>
            <person name="Marcet-Houben M."/>
            <person name="Horn F."/>
            <person name="Wehner S."/>
            <person name="Hoffmann K."/>
            <person name="Riege K."/>
            <person name="Sammeth M."/>
            <person name="Nowrousian M."/>
            <person name="Valiante V."/>
            <person name="Linde J."/>
            <person name="Jacobsen I.D."/>
            <person name="Marz M."/>
            <person name="Brakhage A.A."/>
            <person name="Gabaldon T."/>
            <person name="Bocker S."/>
            <person name="Voigt K."/>
        </authorList>
    </citation>
    <scope>NUCLEOTIDE SEQUENCE [LARGE SCALE GENOMIC DNA]</scope>
    <source>
        <strain evidence="3">FSU 9682</strain>
    </source>
</reference>
<dbReference type="InterPro" id="IPR016181">
    <property type="entry name" value="Acyl_CoA_acyltransferase"/>
</dbReference>